<evidence type="ECO:0000259" key="6">
    <source>
        <dbReference type="PROSITE" id="PS50059"/>
    </source>
</evidence>
<keyword evidence="3 4" id="KW-0697">Rotamase</keyword>
<dbReference type="OrthoDB" id="6623070at2"/>
<accession>A0A4R6E6W6</accession>
<evidence type="ECO:0000256" key="5">
    <source>
        <dbReference type="SAM" id="Coils"/>
    </source>
</evidence>
<feature type="coiled-coil region" evidence="5">
    <location>
        <begin position="190"/>
        <end position="217"/>
    </location>
</feature>
<protein>
    <recommendedName>
        <fullName evidence="2 4">peptidylprolyl isomerase</fullName>
        <ecNumber evidence="2 4">5.2.1.8</ecNumber>
    </recommendedName>
</protein>
<dbReference type="InterPro" id="IPR001179">
    <property type="entry name" value="PPIase_FKBP_dom"/>
</dbReference>
<dbReference type="InterPro" id="IPR000774">
    <property type="entry name" value="PPIase_FKBP_N"/>
</dbReference>
<dbReference type="Gene3D" id="1.10.287.460">
    <property type="entry name" value="Peptidyl-prolyl cis-trans isomerase, FKBP-type, N-terminal domain"/>
    <property type="match status" value="1"/>
</dbReference>
<name>A0A4R6E6W6_SCAGO</name>
<dbReference type="AlphaFoldDB" id="A0A4R6E6W6"/>
<dbReference type="SUPFAM" id="SSF54534">
    <property type="entry name" value="FKBP-like"/>
    <property type="match status" value="1"/>
</dbReference>
<sequence>MIDVRKLIFFFTLTTVIGGAATRSASASDEMTTVQTLNDITAQSSEIPALLTGKTIDLPPAVVEKPTKPKPAKKTIHSEIANASKSPISISVQENSALQKKLVDTQQQLENLQQQWQDANQQLEEKAQQLEQLRNTQKNDTTAALDLKKSQAENQKHIDALKAEISVLTAAQVTNQLELAEAKTRDSQDVLQLKKSLAETQDQRKSLIEQIATLTASQMANAKALAEVKSGNSEAVETLKQSLTKSVTESTDLKKSLANAQSQATALSKRINELTAAQTTTTQAQTAAKADTDKIIAQLKASLTKSEAQTTALNKQVADLTAAQTENATVQTAAKADADKVIAQLKTSLSESQAQTTALNTQVESLRAVNEALPISTTVPDSQDQLRAYSLGTLWGQEIKGALANVQSNGFTPDLKQVVSGVSDSIRGEFKIPKEKIMAQLDTMNKQVLASQQKTSETTESEGDKFINDFSKQADVKRAEMGYYYRVLDAGRGKIKPGEVVSVSVKESLSNGNVIKDMTKTKQVVTLPVAQFPPVFASSIGLVGVHGKVQIVVPPELAYGDRGLSPQIPPKSTMVYEIIVQDVKPGQAK</sequence>
<proteinExistence type="predicted"/>
<keyword evidence="5" id="KW-0175">Coiled coil</keyword>
<dbReference type="Proteomes" id="UP000295530">
    <property type="component" value="Unassembled WGS sequence"/>
</dbReference>
<dbReference type="InterPro" id="IPR046357">
    <property type="entry name" value="PPIase_dom_sf"/>
</dbReference>
<evidence type="ECO:0000313" key="7">
    <source>
        <dbReference type="EMBL" id="TDN53641.1"/>
    </source>
</evidence>
<dbReference type="GO" id="GO:0003755">
    <property type="term" value="F:peptidyl-prolyl cis-trans isomerase activity"/>
    <property type="evidence" value="ECO:0007669"/>
    <property type="project" value="UniProtKB-KW"/>
</dbReference>
<feature type="domain" description="PPIase FKBP-type" evidence="6">
    <location>
        <begin position="498"/>
        <end position="584"/>
    </location>
</feature>
<dbReference type="InterPro" id="IPR036944">
    <property type="entry name" value="PPIase_FKBP_N_sf"/>
</dbReference>
<evidence type="ECO:0000256" key="1">
    <source>
        <dbReference type="ARBA" id="ARBA00000971"/>
    </source>
</evidence>
<evidence type="ECO:0000256" key="4">
    <source>
        <dbReference type="PROSITE-ProRule" id="PRU00277"/>
    </source>
</evidence>
<evidence type="ECO:0000256" key="2">
    <source>
        <dbReference type="ARBA" id="ARBA00013194"/>
    </source>
</evidence>
<comment type="caution">
    <text evidence="7">The sequence shown here is derived from an EMBL/GenBank/DDBJ whole genome shotgun (WGS) entry which is preliminary data.</text>
</comment>
<dbReference type="Gene3D" id="3.10.50.40">
    <property type="match status" value="1"/>
</dbReference>
<keyword evidence="4 7" id="KW-0413">Isomerase</keyword>
<reference evidence="7 8" key="1">
    <citation type="submission" date="2019-03" db="EMBL/GenBank/DDBJ databases">
        <title>Genomic analyses of the natural microbiome of Caenorhabditis elegans.</title>
        <authorList>
            <person name="Samuel B."/>
        </authorList>
    </citation>
    <scope>NUCLEOTIDE SEQUENCE [LARGE SCALE GENOMIC DNA]</scope>
    <source>
        <strain evidence="7 8">BIGb0156</strain>
    </source>
</reference>
<comment type="catalytic activity">
    <reaction evidence="1 4">
        <text>[protein]-peptidylproline (omega=180) = [protein]-peptidylproline (omega=0)</text>
        <dbReference type="Rhea" id="RHEA:16237"/>
        <dbReference type="Rhea" id="RHEA-COMP:10747"/>
        <dbReference type="Rhea" id="RHEA-COMP:10748"/>
        <dbReference type="ChEBI" id="CHEBI:83833"/>
        <dbReference type="ChEBI" id="CHEBI:83834"/>
        <dbReference type="EC" id="5.2.1.8"/>
    </reaction>
</comment>
<dbReference type="Pfam" id="PF00254">
    <property type="entry name" value="FKBP_C"/>
    <property type="match status" value="1"/>
</dbReference>
<dbReference type="RefSeq" id="WP_133461990.1">
    <property type="nucleotide sequence ID" value="NZ_SNVX01000015.1"/>
</dbReference>
<dbReference type="PROSITE" id="PS50059">
    <property type="entry name" value="FKBP_PPIASE"/>
    <property type="match status" value="1"/>
</dbReference>
<gene>
    <name evidence="7" type="ORF">EC847_11570</name>
</gene>
<dbReference type="EC" id="5.2.1.8" evidence="2 4"/>
<keyword evidence="8" id="KW-1185">Reference proteome</keyword>
<evidence type="ECO:0000256" key="3">
    <source>
        <dbReference type="ARBA" id="ARBA00023110"/>
    </source>
</evidence>
<feature type="coiled-coil region" evidence="5">
    <location>
        <begin position="95"/>
        <end position="140"/>
    </location>
</feature>
<dbReference type="GO" id="GO:0006457">
    <property type="term" value="P:protein folding"/>
    <property type="evidence" value="ECO:0007669"/>
    <property type="project" value="InterPro"/>
</dbReference>
<dbReference type="EMBL" id="SNVX01000015">
    <property type="protein sequence ID" value="TDN53641.1"/>
    <property type="molecule type" value="Genomic_DNA"/>
</dbReference>
<dbReference type="Pfam" id="PF01346">
    <property type="entry name" value="FKBP_N"/>
    <property type="match status" value="1"/>
</dbReference>
<evidence type="ECO:0000313" key="8">
    <source>
        <dbReference type="Proteomes" id="UP000295530"/>
    </source>
</evidence>
<organism evidence="7 8">
    <name type="scientific">Scandinavium goeteborgense</name>
    <dbReference type="NCBI Taxonomy" id="1851514"/>
    <lineage>
        <taxon>Bacteria</taxon>
        <taxon>Pseudomonadati</taxon>
        <taxon>Pseudomonadota</taxon>
        <taxon>Gammaproteobacteria</taxon>
        <taxon>Enterobacterales</taxon>
        <taxon>Enterobacteriaceae</taxon>
        <taxon>Scandinavium</taxon>
    </lineage>
</organism>